<dbReference type="Proteomes" id="UP000009168">
    <property type="component" value="Unassembled WGS sequence"/>
</dbReference>
<dbReference type="AlphaFoldDB" id="W7XH39"/>
<accession>W7XH39</accession>
<proteinExistence type="predicted"/>
<protein>
    <submittedName>
        <fullName evidence="2">Resolvase helix turn-helix protein</fullName>
    </submittedName>
</protein>
<name>W7XH39_TETTS</name>
<evidence type="ECO:0000259" key="1">
    <source>
        <dbReference type="Pfam" id="PF13518"/>
    </source>
</evidence>
<dbReference type="InterPro" id="IPR055247">
    <property type="entry name" value="InsJ-like_HTH"/>
</dbReference>
<dbReference type="InParanoid" id="W7XH39"/>
<dbReference type="GO" id="GO:0003677">
    <property type="term" value="F:DNA binding"/>
    <property type="evidence" value="ECO:0007669"/>
    <property type="project" value="InterPro"/>
</dbReference>
<reference evidence="3" key="1">
    <citation type="journal article" date="2006" name="PLoS Biol.">
        <title>Macronuclear genome sequence of the ciliate Tetrahymena thermophila, a model eukaryote.</title>
        <authorList>
            <person name="Eisen J.A."/>
            <person name="Coyne R.S."/>
            <person name="Wu M."/>
            <person name="Wu D."/>
            <person name="Thiagarajan M."/>
            <person name="Wortman J.R."/>
            <person name="Badger J.H."/>
            <person name="Ren Q."/>
            <person name="Amedeo P."/>
            <person name="Jones K.M."/>
            <person name="Tallon L.J."/>
            <person name="Delcher A.L."/>
            <person name="Salzberg S.L."/>
            <person name="Silva J.C."/>
            <person name="Haas B.J."/>
            <person name="Majoros W.H."/>
            <person name="Farzad M."/>
            <person name="Carlton J.M."/>
            <person name="Smith R.K. Jr."/>
            <person name="Garg J."/>
            <person name="Pearlman R.E."/>
            <person name="Karrer K.M."/>
            <person name="Sun L."/>
            <person name="Manning G."/>
            <person name="Elde N.C."/>
            <person name="Turkewitz A.P."/>
            <person name="Asai D.J."/>
            <person name="Wilkes D.E."/>
            <person name="Wang Y."/>
            <person name="Cai H."/>
            <person name="Collins K."/>
            <person name="Stewart B.A."/>
            <person name="Lee S.R."/>
            <person name="Wilamowska K."/>
            <person name="Weinberg Z."/>
            <person name="Ruzzo W.L."/>
            <person name="Wloga D."/>
            <person name="Gaertig J."/>
            <person name="Frankel J."/>
            <person name="Tsao C.-C."/>
            <person name="Gorovsky M.A."/>
            <person name="Keeling P.J."/>
            <person name="Waller R.F."/>
            <person name="Patron N.J."/>
            <person name="Cherry J.M."/>
            <person name="Stover N.A."/>
            <person name="Krieger C.J."/>
            <person name="del Toro C."/>
            <person name="Ryder H.F."/>
            <person name="Williamson S.C."/>
            <person name="Barbeau R.A."/>
            <person name="Hamilton E.P."/>
            <person name="Orias E."/>
        </authorList>
    </citation>
    <scope>NUCLEOTIDE SEQUENCE [LARGE SCALE GENOMIC DNA]</scope>
    <source>
        <strain evidence="3">SB210</strain>
    </source>
</reference>
<dbReference type="EMBL" id="GG662853">
    <property type="protein sequence ID" value="EWS76453.1"/>
    <property type="molecule type" value="Genomic_DNA"/>
</dbReference>
<evidence type="ECO:0000313" key="2">
    <source>
        <dbReference type="EMBL" id="EWS76453.1"/>
    </source>
</evidence>
<feature type="domain" description="Insertion element IS150 protein InsJ-like helix-turn-helix" evidence="1">
    <location>
        <begin position="30"/>
        <end position="61"/>
    </location>
</feature>
<evidence type="ECO:0000313" key="3">
    <source>
        <dbReference type="Proteomes" id="UP000009168"/>
    </source>
</evidence>
<sequence>MNDRDNNNLKYTDWRASIKGLINEQKNSVRLEIIRLKQQGNTVSQLVKKFNISKPQLYRILENPCLKSMKKLNQFVSFILVYFIKNKERGRKTIIKEDKRRDLLQQLITENGNQFPQRKKNFVKFLKEKQQIQEIPQITNHVKYPEYDRFRALYDQIKDQYKSRQDIHSLQIHENTQEDSNKQSTIYDCDSMYLNLSICEYQEQQDQFFNE</sequence>
<organism evidence="2 3">
    <name type="scientific">Tetrahymena thermophila (strain SB210)</name>
    <dbReference type="NCBI Taxonomy" id="312017"/>
    <lineage>
        <taxon>Eukaryota</taxon>
        <taxon>Sar</taxon>
        <taxon>Alveolata</taxon>
        <taxon>Ciliophora</taxon>
        <taxon>Intramacronucleata</taxon>
        <taxon>Oligohymenophorea</taxon>
        <taxon>Hymenostomatida</taxon>
        <taxon>Tetrahymenina</taxon>
        <taxon>Tetrahymenidae</taxon>
        <taxon>Tetrahymena</taxon>
    </lineage>
</organism>
<dbReference type="Gene3D" id="1.10.10.60">
    <property type="entry name" value="Homeodomain-like"/>
    <property type="match status" value="1"/>
</dbReference>
<dbReference type="GeneID" id="24437091"/>
<dbReference type="KEGG" id="tet:TTHERM_000069649"/>
<gene>
    <name evidence="2" type="ORF">TTHERM_000069649</name>
</gene>
<dbReference type="Pfam" id="PF13518">
    <property type="entry name" value="HTH_28"/>
    <property type="match status" value="1"/>
</dbReference>
<dbReference type="RefSeq" id="XP_012651013.1">
    <property type="nucleotide sequence ID" value="XM_012795559.1"/>
</dbReference>
<dbReference type="GO" id="GO:0000150">
    <property type="term" value="F:DNA strand exchange activity"/>
    <property type="evidence" value="ECO:0007669"/>
    <property type="project" value="InterPro"/>
</dbReference>
<keyword evidence="3" id="KW-1185">Reference proteome</keyword>